<dbReference type="OrthoDB" id="2013972at2759"/>
<organism evidence="2 3">
    <name type="scientific">Tolypocladium paradoxum</name>
    <dbReference type="NCBI Taxonomy" id="94208"/>
    <lineage>
        <taxon>Eukaryota</taxon>
        <taxon>Fungi</taxon>
        <taxon>Dikarya</taxon>
        <taxon>Ascomycota</taxon>
        <taxon>Pezizomycotina</taxon>
        <taxon>Sordariomycetes</taxon>
        <taxon>Hypocreomycetidae</taxon>
        <taxon>Hypocreales</taxon>
        <taxon>Ophiocordycipitaceae</taxon>
        <taxon>Tolypocladium</taxon>
    </lineage>
</organism>
<proteinExistence type="inferred from homology"/>
<accession>A0A2S4L8C8</accession>
<dbReference type="Gene3D" id="3.40.50.150">
    <property type="entry name" value="Vaccinia Virus protein VP39"/>
    <property type="match status" value="1"/>
</dbReference>
<evidence type="ECO:0000313" key="3">
    <source>
        <dbReference type="Proteomes" id="UP000237481"/>
    </source>
</evidence>
<evidence type="ECO:0000256" key="1">
    <source>
        <dbReference type="ARBA" id="ARBA00038158"/>
    </source>
</evidence>
<name>A0A2S4L8C8_9HYPO</name>
<dbReference type="AlphaFoldDB" id="A0A2S4L8C8"/>
<dbReference type="InterPro" id="IPR029063">
    <property type="entry name" value="SAM-dependent_MTases_sf"/>
</dbReference>
<keyword evidence="2" id="KW-0489">Methyltransferase</keyword>
<comment type="caution">
    <text evidence="2">The sequence shown here is derived from an EMBL/GenBank/DDBJ whole genome shotgun (WGS) entry which is preliminary data.</text>
</comment>
<dbReference type="EMBL" id="PKSG01000112">
    <property type="protein sequence ID" value="POR38686.1"/>
    <property type="molecule type" value="Genomic_DNA"/>
</dbReference>
<dbReference type="PANTHER" id="PTHR43591:SF31">
    <property type="entry name" value="LAEA-LIKE, PUTATIVE (AFU_ORTHOLOGUE AFUA_8G01930)-RELATED"/>
    <property type="match status" value="1"/>
</dbReference>
<keyword evidence="3" id="KW-1185">Reference proteome</keyword>
<dbReference type="GO" id="GO:0032259">
    <property type="term" value="P:methylation"/>
    <property type="evidence" value="ECO:0007669"/>
    <property type="project" value="UniProtKB-KW"/>
</dbReference>
<dbReference type="CDD" id="cd02440">
    <property type="entry name" value="AdoMet_MTases"/>
    <property type="match status" value="1"/>
</dbReference>
<gene>
    <name evidence="2" type="ORF">TPAR_01113</name>
</gene>
<comment type="similarity">
    <text evidence="1">Belongs to the methyltransferase superfamily. LaeA methyltransferase family.</text>
</comment>
<dbReference type="GO" id="GO:0008168">
    <property type="term" value="F:methyltransferase activity"/>
    <property type="evidence" value="ECO:0007669"/>
    <property type="project" value="UniProtKB-KW"/>
</dbReference>
<dbReference type="Proteomes" id="UP000237481">
    <property type="component" value="Unassembled WGS sequence"/>
</dbReference>
<sequence length="288" mass="33338">MFIKREEHGRMFASALDVDFQHELFSLMFDGKLYHAPLNEVHRALDVGCGTGMWAIDFDYGSSFWSFQADQHPECQVYGVDVAHIQPSFVPPNASFFIEDVESEWKYASGFDYIHCRFMTGSIHDWDKLFAQLYKHTNNRGHVEIVDIINPMTADDDSLRGTKALEWSNHLRDQFSAVGCPMNSALQYKAKLLESGFVNVEEHYYKWPIGRWPRDPKMKQLGIWSLSNTLNVLVGLSLRIFTRSVEEGGLGWLKEELDVYLACVRKDLMNPQVHAYWNIRVVYAEKKL</sequence>
<evidence type="ECO:0000313" key="2">
    <source>
        <dbReference type="EMBL" id="POR38686.1"/>
    </source>
</evidence>
<dbReference type="PANTHER" id="PTHR43591">
    <property type="entry name" value="METHYLTRANSFERASE"/>
    <property type="match status" value="1"/>
</dbReference>
<keyword evidence="2" id="KW-0808">Transferase</keyword>
<reference evidence="2 3" key="1">
    <citation type="submission" date="2018-01" db="EMBL/GenBank/DDBJ databases">
        <title>Harnessing the power of phylogenomics to disentangle the directionality and signatures of interkingdom host jumping in the parasitic fungal genus Tolypocladium.</title>
        <authorList>
            <person name="Quandt C.A."/>
            <person name="Patterson W."/>
            <person name="Spatafora J.W."/>
        </authorList>
    </citation>
    <scope>NUCLEOTIDE SEQUENCE [LARGE SCALE GENOMIC DNA]</scope>
    <source>
        <strain evidence="2 3">NRBC 100945</strain>
    </source>
</reference>
<dbReference type="STRING" id="94208.A0A2S4L8C8"/>
<dbReference type="Pfam" id="PF13489">
    <property type="entry name" value="Methyltransf_23"/>
    <property type="match status" value="1"/>
</dbReference>
<protein>
    <submittedName>
        <fullName evidence="2">Methyltransferase</fullName>
    </submittedName>
</protein>
<dbReference type="SUPFAM" id="SSF53335">
    <property type="entry name" value="S-adenosyl-L-methionine-dependent methyltransferases"/>
    <property type="match status" value="1"/>
</dbReference>